<dbReference type="PROSITE" id="PS51257">
    <property type="entry name" value="PROKAR_LIPOPROTEIN"/>
    <property type="match status" value="1"/>
</dbReference>
<proteinExistence type="predicted"/>
<evidence type="ECO:0000256" key="1">
    <source>
        <dbReference type="SAM" id="SignalP"/>
    </source>
</evidence>
<dbReference type="Pfam" id="PF11150">
    <property type="entry name" value="DUF2927"/>
    <property type="match status" value="1"/>
</dbReference>
<comment type="caution">
    <text evidence="2">The sequence shown here is derived from an EMBL/GenBank/DDBJ whole genome shotgun (WGS) entry which is preliminary data.</text>
</comment>
<reference evidence="2 3" key="1">
    <citation type="submission" date="2018-02" db="EMBL/GenBank/DDBJ databases">
        <title>Genomic Encyclopedia of Archaeal and Bacterial Type Strains, Phase II (KMG-II): from individual species to whole genera.</title>
        <authorList>
            <person name="Goeker M."/>
        </authorList>
    </citation>
    <scope>NUCLEOTIDE SEQUENCE [LARGE SCALE GENOMIC DNA]</scope>
    <source>
        <strain evidence="2 3">DSM 18921</strain>
    </source>
</reference>
<evidence type="ECO:0000313" key="3">
    <source>
        <dbReference type="Proteomes" id="UP000238338"/>
    </source>
</evidence>
<evidence type="ECO:0008006" key="4">
    <source>
        <dbReference type="Google" id="ProtNLM"/>
    </source>
</evidence>
<name>A0A2S8SE38_9RHOB</name>
<keyword evidence="3" id="KW-1185">Reference proteome</keyword>
<dbReference type="Proteomes" id="UP000238338">
    <property type="component" value="Unassembled WGS sequence"/>
</dbReference>
<keyword evidence="1" id="KW-0732">Signal</keyword>
<organism evidence="2 3">
    <name type="scientific">Albidovulum denitrificans</name>
    <dbReference type="NCBI Taxonomy" id="404881"/>
    <lineage>
        <taxon>Bacteria</taxon>
        <taxon>Pseudomonadati</taxon>
        <taxon>Pseudomonadota</taxon>
        <taxon>Alphaproteobacteria</taxon>
        <taxon>Rhodobacterales</taxon>
        <taxon>Paracoccaceae</taxon>
        <taxon>Albidovulum</taxon>
    </lineage>
</organism>
<dbReference type="AlphaFoldDB" id="A0A2S8SE38"/>
<dbReference type="RefSeq" id="WP_105513279.1">
    <property type="nucleotide sequence ID" value="NZ_PVEP01000001.1"/>
</dbReference>
<dbReference type="OrthoDB" id="3295600at2"/>
<dbReference type="InterPro" id="IPR021323">
    <property type="entry name" value="DUF2927"/>
</dbReference>
<sequence>MRSPALSALLLPLALAACMGGAPALRPPAPPPLPDNTAPSAEMAAGRAYYARIEANYLAQDRMREDGGGPDAPFTTRDLVDNFLAIAFFDEFTEQGGMLVAGGGENLLHRWQGPVRVGLVFGASVPEADRKADRDEIAAYVRRLSRISGLPMWMNDRNPNHTVFILGPEERRGAGPLIRAVAPETSKGAIRSVEDMRRDIYCTAFTFNSGQSPVIDSAVSVIRSELTPKLRSLCVHEELAQSLGLINDSPRARPSIFNDNEEYALLTKQDELMLKMLYDPRLRPGMTLAEARPVVEVIAAELMGGEV</sequence>
<gene>
    <name evidence="2" type="ORF">LX70_00899</name>
</gene>
<feature type="chain" id="PRO_5015399310" description="DUF2927 family protein" evidence="1">
    <location>
        <begin position="25"/>
        <end position="307"/>
    </location>
</feature>
<protein>
    <recommendedName>
        <fullName evidence="4">DUF2927 family protein</fullName>
    </recommendedName>
</protein>
<dbReference type="EMBL" id="PVEP01000001">
    <property type="protein sequence ID" value="PQV59076.1"/>
    <property type="molecule type" value="Genomic_DNA"/>
</dbReference>
<feature type="signal peptide" evidence="1">
    <location>
        <begin position="1"/>
        <end position="24"/>
    </location>
</feature>
<evidence type="ECO:0000313" key="2">
    <source>
        <dbReference type="EMBL" id="PQV59076.1"/>
    </source>
</evidence>
<accession>A0A2S8SE38</accession>